<dbReference type="InterPro" id="IPR003661">
    <property type="entry name" value="HisK_dim/P_dom"/>
</dbReference>
<dbReference type="Pfam" id="PF00512">
    <property type="entry name" value="HisKA"/>
    <property type="match status" value="1"/>
</dbReference>
<evidence type="ECO:0000313" key="10">
    <source>
        <dbReference type="EMBL" id="QBM29547.1"/>
    </source>
</evidence>
<evidence type="ECO:0000256" key="6">
    <source>
        <dbReference type="ARBA" id="ARBA00022777"/>
    </source>
</evidence>
<dbReference type="SUPFAM" id="SSF47384">
    <property type="entry name" value="Homodimeric domain of signal transducing histidine kinase"/>
    <property type="match status" value="1"/>
</dbReference>
<dbReference type="Gene3D" id="3.40.50.2300">
    <property type="match status" value="1"/>
</dbReference>
<dbReference type="SUPFAM" id="SSF52172">
    <property type="entry name" value="CheY-like"/>
    <property type="match status" value="1"/>
</dbReference>
<dbReference type="SMART" id="SM00387">
    <property type="entry name" value="HATPase_c"/>
    <property type="match status" value="1"/>
</dbReference>
<evidence type="ECO:0000256" key="4">
    <source>
        <dbReference type="ARBA" id="ARBA00022553"/>
    </source>
</evidence>
<dbReference type="InterPro" id="IPR035965">
    <property type="entry name" value="PAS-like_dom_sf"/>
</dbReference>
<dbReference type="PANTHER" id="PTHR42878:SF15">
    <property type="entry name" value="BACTERIOPHYTOCHROME"/>
    <property type="match status" value="1"/>
</dbReference>
<comment type="subcellular location">
    <subcellularLocation>
        <location evidence="2">Cell inner membrane</location>
        <topology evidence="2">Multi-pass membrane protein</topology>
    </subcellularLocation>
</comment>
<dbReference type="InterPro" id="IPR050351">
    <property type="entry name" value="BphY/WalK/GraS-like"/>
</dbReference>
<dbReference type="SMART" id="SM00388">
    <property type="entry name" value="HisKA"/>
    <property type="match status" value="1"/>
</dbReference>
<dbReference type="InterPro" id="IPR004358">
    <property type="entry name" value="Sig_transdc_His_kin-like_C"/>
</dbReference>
<evidence type="ECO:0000256" key="3">
    <source>
        <dbReference type="ARBA" id="ARBA00012438"/>
    </source>
</evidence>
<dbReference type="SUPFAM" id="SSF55874">
    <property type="entry name" value="ATPase domain of HSP90 chaperone/DNA topoisomerase II/histidine kinase"/>
    <property type="match status" value="1"/>
</dbReference>
<dbReference type="GO" id="GO:0030295">
    <property type="term" value="F:protein kinase activator activity"/>
    <property type="evidence" value="ECO:0007669"/>
    <property type="project" value="TreeGrafter"/>
</dbReference>
<dbReference type="Gene3D" id="3.30.565.10">
    <property type="entry name" value="Histidine kinase-like ATPase, C-terminal domain"/>
    <property type="match status" value="1"/>
</dbReference>
<dbReference type="InterPro" id="IPR036890">
    <property type="entry name" value="HATPase_C_sf"/>
</dbReference>
<reference evidence="10 11" key="1">
    <citation type="submission" date="2019-03" db="EMBL/GenBank/DDBJ databases">
        <authorList>
            <person name="Sebastian G."/>
            <person name="Baumann P."/>
            <person name="Ruckert C."/>
            <person name="Kalinowski J."/>
            <person name="Nebel B."/>
            <person name="Takors R."/>
            <person name="Blombach B."/>
        </authorList>
    </citation>
    <scope>NUCLEOTIDE SEQUENCE [LARGE SCALE GENOMIC DNA]</scope>
    <source>
        <strain evidence="10 11">DSM 1084</strain>
    </source>
</reference>
<comment type="catalytic activity">
    <reaction evidence="1">
        <text>ATP + protein L-histidine = ADP + protein N-phospho-L-histidine.</text>
        <dbReference type="EC" id="2.7.13.3"/>
    </reaction>
</comment>
<keyword evidence="6" id="KW-0418">Kinase</keyword>
<evidence type="ECO:0000256" key="7">
    <source>
        <dbReference type="PROSITE-ProRule" id="PRU00169"/>
    </source>
</evidence>
<dbReference type="Pfam" id="PF02518">
    <property type="entry name" value="HATPase_c"/>
    <property type="match status" value="1"/>
</dbReference>
<dbReference type="CDD" id="cd00082">
    <property type="entry name" value="HisKA"/>
    <property type="match status" value="1"/>
</dbReference>
<dbReference type="InterPro" id="IPR003594">
    <property type="entry name" value="HATPase_dom"/>
</dbReference>
<sequence length="495" mass="55470">MNQPARILVVEDESIVAFNLQQRLSMLGYDVPAIAVSGQESIDLVSQMRPDLVLMDIHIQGDMDGIEVAAKLRETHAVPVIYLTAYSEDSTLERARRTRPYGYLLKPFSERELHATIQMAFERQRLENELNDSRRLLQQALDAASLGVMELDKTTTTITPSPRTADLIGWPHDQPLTLPDLLARVDATERDAIAAKLHHCLKDLRHFSEEFRVLAEGSTPRWIKIDAGHVSDQRVTGVVQDVSERKQSELRLKTLNESLEHLVTARTDQLHQSLKELEAFSYSVAHDLRAPVRAIIGLSEMLLQTQPTRFDQDGIDLVQRIAATGQRMRALIDALLHMARLNQVPMQLRLVDISGIAGEIASQLMESEPQRVAEIRISPKLEAMADPTLVRALLDNLMRNAWKFSAHSKITRIDVGAKTLGGETVFFVRDNGCGFDMASADRLFGPFQRLHREDEYTGTGIGLTIVQRIVMRHGGRVWAFSEPGLGAAFHFTLSA</sequence>
<protein>
    <recommendedName>
        <fullName evidence="3">histidine kinase</fullName>
        <ecNumber evidence="3">2.7.13.3</ecNumber>
    </recommendedName>
</protein>
<gene>
    <name evidence="10" type="primary">cph11</name>
    <name evidence="10" type="ORF">HPF_17765</name>
</gene>
<dbReference type="GO" id="GO:0007234">
    <property type="term" value="P:osmosensory signaling via phosphorelay pathway"/>
    <property type="evidence" value="ECO:0007669"/>
    <property type="project" value="TreeGrafter"/>
</dbReference>
<dbReference type="GO" id="GO:0000156">
    <property type="term" value="F:phosphorelay response regulator activity"/>
    <property type="evidence" value="ECO:0007669"/>
    <property type="project" value="TreeGrafter"/>
</dbReference>
<evidence type="ECO:0000256" key="1">
    <source>
        <dbReference type="ARBA" id="ARBA00000085"/>
    </source>
</evidence>
<dbReference type="PROSITE" id="PS50110">
    <property type="entry name" value="RESPONSE_REGULATORY"/>
    <property type="match status" value="1"/>
</dbReference>
<dbReference type="CDD" id="cd17534">
    <property type="entry name" value="REC_DC-like"/>
    <property type="match status" value="1"/>
</dbReference>
<evidence type="ECO:0000256" key="5">
    <source>
        <dbReference type="ARBA" id="ARBA00022679"/>
    </source>
</evidence>
<dbReference type="Gene3D" id="3.30.450.20">
    <property type="entry name" value="PAS domain"/>
    <property type="match status" value="1"/>
</dbReference>
<dbReference type="Pfam" id="PF00072">
    <property type="entry name" value="Response_reg"/>
    <property type="match status" value="1"/>
</dbReference>
<dbReference type="RefSeq" id="WP_133157395.1">
    <property type="nucleotide sequence ID" value="NZ_CP037867.1"/>
</dbReference>
<dbReference type="InterPro" id="IPR001789">
    <property type="entry name" value="Sig_transdc_resp-reg_receiver"/>
</dbReference>
<dbReference type="InterPro" id="IPR036097">
    <property type="entry name" value="HisK_dim/P_sf"/>
</dbReference>
<evidence type="ECO:0000256" key="2">
    <source>
        <dbReference type="ARBA" id="ARBA00004429"/>
    </source>
</evidence>
<organism evidence="10 11">
    <name type="scientific">Hydrogenophaga pseudoflava</name>
    <name type="common">Pseudomonas carboxydoflava</name>
    <dbReference type="NCBI Taxonomy" id="47421"/>
    <lineage>
        <taxon>Bacteria</taxon>
        <taxon>Pseudomonadati</taxon>
        <taxon>Pseudomonadota</taxon>
        <taxon>Betaproteobacteria</taxon>
        <taxon>Burkholderiales</taxon>
        <taxon>Comamonadaceae</taxon>
        <taxon>Hydrogenophaga</taxon>
    </lineage>
</organism>
<dbReference type="Proteomes" id="UP000293912">
    <property type="component" value="Chromosome"/>
</dbReference>
<dbReference type="SMART" id="SM00448">
    <property type="entry name" value="REC"/>
    <property type="match status" value="1"/>
</dbReference>
<dbReference type="PRINTS" id="PR00344">
    <property type="entry name" value="BCTRLSENSOR"/>
</dbReference>
<feature type="domain" description="Response regulatory" evidence="9">
    <location>
        <begin position="6"/>
        <end position="121"/>
    </location>
</feature>
<dbReference type="PROSITE" id="PS50109">
    <property type="entry name" value="HIS_KIN"/>
    <property type="match status" value="1"/>
</dbReference>
<feature type="domain" description="Histidine kinase" evidence="8">
    <location>
        <begin position="283"/>
        <end position="495"/>
    </location>
</feature>
<dbReference type="EMBL" id="CP037867">
    <property type="protein sequence ID" value="QBM29547.1"/>
    <property type="molecule type" value="Genomic_DNA"/>
</dbReference>
<dbReference type="InterPro" id="IPR011006">
    <property type="entry name" value="CheY-like_superfamily"/>
</dbReference>
<name>A0A4P6X0B0_HYDPS</name>
<dbReference type="GO" id="GO:0005886">
    <property type="term" value="C:plasma membrane"/>
    <property type="evidence" value="ECO:0007669"/>
    <property type="project" value="UniProtKB-SubCell"/>
</dbReference>
<evidence type="ECO:0000259" key="8">
    <source>
        <dbReference type="PROSITE" id="PS50109"/>
    </source>
</evidence>
<keyword evidence="11" id="KW-1185">Reference proteome</keyword>
<dbReference type="GO" id="GO:0000155">
    <property type="term" value="F:phosphorelay sensor kinase activity"/>
    <property type="evidence" value="ECO:0007669"/>
    <property type="project" value="InterPro"/>
</dbReference>
<proteinExistence type="predicted"/>
<feature type="modified residue" description="4-aspartylphosphate" evidence="7">
    <location>
        <position position="56"/>
    </location>
</feature>
<dbReference type="AlphaFoldDB" id="A0A4P6X0B0"/>
<keyword evidence="4 7" id="KW-0597">Phosphoprotein</keyword>
<dbReference type="InterPro" id="IPR005467">
    <property type="entry name" value="His_kinase_dom"/>
</dbReference>
<evidence type="ECO:0000313" key="11">
    <source>
        <dbReference type="Proteomes" id="UP000293912"/>
    </source>
</evidence>
<dbReference type="EC" id="2.7.13.3" evidence="3"/>
<dbReference type="PANTHER" id="PTHR42878">
    <property type="entry name" value="TWO-COMPONENT HISTIDINE KINASE"/>
    <property type="match status" value="1"/>
</dbReference>
<dbReference type="KEGG" id="hpse:HPF_17765"/>
<keyword evidence="5 10" id="KW-0808">Transferase</keyword>
<dbReference type="Gene3D" id="1.10.287.130">
    <property type="match status" value="1"/>
</dbReference>
<dbReference type="SUPFAM" id="SSF55785">
    <property type="entry name" value="PYP-like sensor domain (PAS domain)"/>
    <property type="match status" value="1"/>
</dbReference>
<dbReference type="FunFam" id="3.30.565.10:FF:000006">
    <property type="entry name" value="Sensor histidine kinase WalK"/>
    <property type="match status" value="1"/>
</dbReference>
<evidence type="ECO:0000259" key="9">
    <source>
        <dbReference type="PROSITE" id="PS50110"/>
    </source>
</evidence>
<accession>A0A4P6X0B0</accession>